<dbReference type="Pfam" id="PF01734">
    <property type="entry name" value="Patatin"/>
    <property type="match status" value="1"/>
</dbReference>
<evidence type="ECO:0000256" key="1">
    <source>
        <dbReference type="ARBA" id="ARBA00023098"/>
    </source>
</evidence>
<feature type="transmembrane region" description="Helical" evidence="2">
    <location>
        <begin position="605"/>
        <end position="629"/>
    </location>
</feature>
<reference evidence="4 5" key="1">
    <citation type="submission" date="2023-11" db="EMBL/GenBank/DDBJ databases">
        <title>Unpublished Manusciprt.</title>
        <authorList>
            <person name="Saticioglu I.B."/>
            <person name="Ay H."/>
            <person name="Ajmi N."/>
            <person name="Altun S."/>
            <person name="Duman M."/>
        </authorList>
    </citation>
    <scope>NUCLEOTIDE SEQUENCE [LARGE SCALE GENOMIC DNA]</scope>
    <source>
        <strain evidence="4 5">Fl-318</strain>
    </source>
</reference>
<feature type="transmembrane region" description="Helical" evidence="2">
    <location>
        <begin position="410"/>
        <end position="431"/>
    </location>
</feature>
<feature type="transmembrane region" description="Helical" evidence="2">
    <location>
        <begin position="726"/>
        <end position="745"/>
    </location>
</feature>
<evidence type="ECO:0000313" key="5">
    <source>
        <dbReference type="Proteomes" id="UP001273350"/>
    </source>
</evidence>
<proteinExistence type="predicted"/>
<evidence type="ECO:0000313" key="4">
    <source>
        <dbReference type="EMBL" id="MDX6189081.1"/>
    </source>
</evidence>
<evidence type="ECO:0000256" key="2">
    <source>
        <dbReference type="SAM" id="Phobius"/>
    </source>
</evidence>
<protein>
    <submittedName>
        <fullName evidence="4">Patatin-like phospholipase family protein</fullName>
    </submittedName>
</protein>
<gene>
    <name evidence="4" type="ORF">SGQ83_06970</name>
</gene>
<dbReference type="InterPro" id="IPR016035">
    <property type="entry name" value="Acyl_Trfase/lysoPLipase"/>
</dbReference>
<feature type="transmembrane region" description="Helical" evidence="2">
    <location>
        <begin position="506"/>
        <end position="529"/>
    </location>
</feature>
<keyword evidence="2" id="KW-1133">Transmembrane helix</keyword>
<organism evidence="4 5">
    <name type="scientific">Flavobacterium cupriresistens</name>
    <dbReference type="NCBI Taxonomy" id="2893885"/>
    <lineage>
        <taxon>Bacteria</taxon>
        <taxon>Pseudomonadati</taxon>
        <taxon>Bacteroidota</taxon>
        <taxon>Flavobacteriia</taxon>
        <taxon>Flavobacteriales</taxon>
        <taxon>Flavobacteriaceae</taxon>
        <taxon>Flavobacterium</taxon>
    </lineage>
</organism>
<feature type="transmembrane region" description="Helical" evidence="2">
    <location>
        <begin position="452"/>
        <end position="471"/>
    </location>
</feature>
<keyword evidence="2" id="KW-0472">Membrane</keyword>
<keyword evidence="2" id="KW-0812">Transmembrane</keyword>
<dbReference type="Proteomes" id="UP001273350">
    <property type="component" value="Unassembled WGS sequence"/>
</dbReference>
<feature type="transmembrane region" description="Helical" evidence="2">
    <location>
        <begin position="765"/>
        <end position="785"/>
    </location>
</feature>
<dbReference type="InterPro" id="IPR002641">
    <property type="entry name" value="PNPLA_dom"/>
</dbReference>
<sequence length="1164" mass="133128">MDIVTDLTAEAISYLTLFQDILKSNPQNTFPKAFLKKDSWSTLVSKDENMDKNHYGINQLTPGQIDEITDLVWHSADKNGEKNLTKVYLDIVYDLLEWLASNIDKKYMDKTESSELLLFRVPFFWRQRIRAALYKGNLEERKKLATVLRYMPVQVVQAITGQHKSAYDIRLYQFYAAKEKEYDYSNILNDTDLKNHKTWWDENEDDAIKYLTDDRVLLRQLLNNSSERKIRTEFPLPFETLFNDELDEINKARKKRGEEWQASVTVDESTNENLLKVTSDGDKIYDPMVRATDMKLTGIAFSGGGIRSATFNLGILQRLASLDVLEKIDYISTVSGGGYIGTWYTSWIKRSGSFSKVTDQLCPEKSSDPFADEVRPIRWLRMFSNYLSPNVGMMSPDAWTSGMTWLRNTLVNQTLLLLVLLTVFSFILDLYKGWEILGLLFKGLEKKDEIPFFWLNTAMLIFGALTAAFAMRSFYKVKQKRKVARVTKIWNIFNIDIPFLTNITSVLPYLLIVWTIICAFLVSTFMFNISIDEICRKSENLYVWFGLNVSLPAFIALILVALLGNYHKRYDLIQLGKANVVKEKLSDEEKIEVKNEIHKVGVINWFPIILIVSSAVAAAILSVLLYLFWKNYDLILISIKNFNGRISLDKVMLLFGLPIVLEIFSLAIITRMAILGKMFPDYRREWWGRTGGYINRFVLFWIIICFAIFIMPNLWPSLWMNLEITLSAWGGWAGIVAWGVKIAFSSKGDDDPGKSKGITNIVVKVVPFIFMIGVLLIGSGIINLIREGNSDVINRLTTGGLFLITLFLSWRVGVNEFSLHHFYRNRLIRAFMGATRSREDRIKTANAFTGFDTNDDILLSSMKVDDGYFGPYPILNTALNATVVSALDRQDRKAESFVFTPLYCGYDFSPTRPSTYDVDHVYEYGYRPTNKFSNEKGGPTIGTAMAISGAAVNPNWGYHSSAPMAFLLTIFNVRLGWWIGNTRLKRWKDSDPRGGLLYLIHDLTGKSDINMDYVCLSDGGHFDNMGLYELIRRRCHYIILGDGEQDQDVACEGLANAIRRCRIDFGVEITFENFKDITKHQGMSKEHIIKGTITYPGIKSTGTLIYIKASLTGNEPIDIREYALANPDFPQQSTADQFFDEAQFESYRKLGYHSIRDIGELHLP</sequence>
<dbReference type="PANTHER" id="PTHR10728">
    <property type="entry name" value="CYTOSOLIC PHOSPHOLIPASE A2"/>
    <property type="match status" value="1"/>
</dbReference>
<dbReference type="RefSeq" id="WP_230001856.1">
    <property type="nucleotide sequence ID" value="NZ_CP087134.1"/>
</dbReference>
<dbReference type="EMBL" id="JAWXVI010000004">
    <property type="protein sequence ID" value="MDX6189081.1"/>
    <property type="molecule type" value="Genomic_DNA"/>
</dbReference>
<keyword evidence="5" id="KW-1185">Reference proteome</keyword>
<accession>A0ABU4R928</accession>
<keyword evidence="1" id="KW-0443">Lipid metabolism</keyword>
<feature type="domain" description="PNPLA" evidence="3">
    <location>
        <begin position="299"/>
        <end position="384"/>
    </location>
</feature>
<comment type="caution">
    <text evidence="4">The sequence shown here is derived from an EMBL/GenBank/DDBJ whole genome shotgun (WGS) entry which is preliminary data.</text>
</comment>
<feature type="transmembrane region" description="Helical" evidence="2">
    <location>
        <begin position="694"/>
        <end position="714"/>
    </location>
</feature>
<dbReference type="SUPFAM" id="SSF52151">
    <property type="entry name" value="FabD/lysophospholipase-like"/>
    <property type="match status" value="1"/>
</dbReference>
<feature type="transmembrane region" description="Helical" evidence="2">
    <location>
        <begin position="650"/>
        <end position="674"/>
    </location>
</feature>
<name>A0ABU4R928_9FLAO</name>
<dbReference type="Gene3D" id="3.40.1090.10">
    <property type="entry name" value="Cytosolic phospholipase A2 catalytic domain"/>
    <property type="match status" value="2"/>
</dbReference>
<feature type="transmembrane region" description="Helical" evidence="2">
    <location>
        <begin position="541"/>
        <end position="563"/>
    </location>
</feature>
<evidence type="ECO:0000259" key="3">
    <source>
        <dbReference type="Pfam" id="PF01734"/>
    </source>
</evidence>
<feature type="transmembrane region" description="Helical" evidence="2">
    <location>
        <begin position="792"/>
        <end position="810"/>
    </location>
</feature>
<dbReference type="PANTHER" id="PTHR10728:SF40">
    <property type="entry name" value="PATATIN FAMILY PROTEIN"/>
    <property type="match status" value="1"/>
</dbReference>